<dbReference type="EMBL" id="CP051139">
    <property type="protein sequence ID" value="QIW95876.1"/>
    <property type="molecule type" value="Genomic_DNA"/>
</dbReference>
<evidence type="ECO:0000256" key="1">
    <source>
        <dbReference type="ARBA" id="ARBA00004496"/>
    </source>
</evidence>
<feature type="region of interest" description="Disordered" evidence="4">
    <location>
        <begin position="270"/>
        <end position="289"/>
    </location>
</feature>
<reference evidence="5 6" key="1">
    <citation type="journal article" date="2016" name="Sci. Rep.">
        <title>Peltaster fructicola genome reveals evolution from an invasive phytopathogen to an ectophytic parasite.</title>
        <authorList>
            <person name="Xu C."/>
            <person name="Chen H."/>
            <person name="Gleason M.L."/>
            <person name="Xu J.R."/>
            <person name="Liu H."/>
            <person name="Zhang R."/>
            <person name="Sun G."/>
        </authorList>
    </citation>
    <scope>NUCLEOTIDE SEQUENCE [LARGE SCALE GENOMIC DNA]</scope>
    <source>
        <strain evidence="5 6">LNHT1506</strain>
    </source>
</reference>
<feature type="compositionally biased region" description="Polar residues" evidence="4">
    <location>
        <begin position="171"/>
        <end position="180"/>
    </location>
</feature>
<dbReference type="GO" id="GO:0007017">
    <property type="term" value="P:microtubule-based process"/>
    <property type="evidence" value="ECO:0007669"/>
    <property type="project" value="InterPro"/>
</dbReference>
<protein>
    <recommendedName>
        <fullName evidence="7">Dynactin subunit</fullName>
    </recommendedName>
</protein>
<keyword evidence="3" id="KW-0175">Coiled coil</keyword>
<keyword evidence="6" id="KW-1185">Reference proteome</keyword>
<feature type="region of interest" description="Disordered" evidence="4">
    <location>
        <begin position="160"/>
        <end position="189"/>
    </location>
</feature>
<feature type="coiled-coil region" evidence="3">
    <location>
        <begin position="350"/>
        <end position="377"/>
    </location>
</feature>
<proteinExistence type="predicted"/>
<organism evidence="5 6">
    <name type="scientific">Peltaster fructicola</name>
    <dbReference type="NCBI Taxonomy" id="286661"/>
    <lineage>
        <taxon>Eukaryota</taxon>
        <taxon>Fungi</taxon>
        <taxon>Dikarya</taxon>
        <taxon>Ascomycota</taxon>
        <taxon>Pezizomycotina</taxon>
        <taxon>Dothideomycetes</taxon>
        <taxon>Dothideomycetes incertae sedis</taxon>
        <taxon>Peltaster</taxon>
    </lineage>
</organism>
<accession>A0A6H0XM97</accession>
<dbReference type="Pfam" id="PF04912">
    <property type="entry name" value="Dynamitin"/>
    <property type="match status" value="2"/>
</dbReference>
<dbReference type="OrthoDB" id="4977at2759"/>
<evidence type="ECO:0000256" key="4">
    <source>
        <dbReference type="SAM" id="MobiDB-lite"/>
    </source>
</evidence>
<evidence type="ECO:0000313" key="6">
    <source>
        <dbReference type="Proteomes" id="UP000503462"/>
    </source>
</evidence>
<dbReference type="PANTHER" id="PTHR15346">
    <property type="entry name" value="DYNACTIN SUBUNIT"/>
    <property type="match status" value="1"/>
</dbReference>
<name>A0A6H0XM97_9PEZI</name>
<dbReference type="Proteomes" id="UP000503462">
    <property type="component" value="Chromosome 1"/>
</dbReference>
<feature type="compositionally biased region" description="Polar residues" evidence="4">
    <location>
        <begin position="270"/>
        <end position="282"/>
    </location>
</feature>
<sequence length="400" mass="43092">MAEAARLTKLPGYDTAPDVYETPEITSESPYATNATEASISGSSSGTDTADSDEDGPFGGISRRRLFPERARSRFQAVGNRVDTKGLDLSDRVDGRRRGIGVRQRRAGQQTGEDETLEARIARLRKEVEECRVLAQDGATGSAKHKDDIDGLGRSLALLDSSEDRTKTDTQELQTSNATSEKALETAEPVDEQTLGKIAAFDGRLSALERALGISSMDVDATAAFTAPVLPSLDLMDKQLSALMTATSISQLDASSSRIKKLAREAEQLAQVQATPRSQSESVPDGEDKEATVFSTDDMAKLDALYALLPNLQGLTPMVPALLERLRSLTALHAGAATAADELDDLVKKQADMAAELKSWEQSLVRLEEVVKDASEANGRNGTTVNAWVQDLQKRVEALR</sequence>
<evidence type="ECO:0000313" key="5">
    <source>
        <dbReference type="EMBL" id="QIW95876.1"/>
    </source>
</evidence>
<feature type="compositionally biased region" description="Polar residues" evidence="4">
    <location>
        <begin position="24"/>
        <end position="34"/>
    </location>
</feature>
<dbReference type="AlphaFoldDB" id="A0A6H0XM97"/>
<evidence type="ECO:0008006" key="7">
    <source>
        <dbReference type="Google" id="ProtNLM"/>
    </source>
</evidence>
<feature type="region of interest" description="Disordered" evidence="4">
    <location>
        <begin position="1"/>
        <end position="72"/>
    </location>
</feature>
<dbReference type="GO" id="GO:0005737">
    <property type="term" value="C:cytoplasm"/>
    <property type="evidence" value="ECO:0007669"/>
    <property type="project" value="UniProtKB-SubCell"/>
</dbReference>
<gene>
    <name evidence="5" type="ORF">AMS68_001394</name>
</gene>
<evidence type="ECO:0000256" key="3">
    <source>
        <dbReference type="SAM" id="Coils"/>
    </source>
</evidence>
<feature type="compositionally biased region" description="Low complexity" evidence="4">
    <location>
        <begin position="35"/>
        <end position="49"/>
    </location>
</feature>
<evidence type="ECO:0000256" key="2">
    <source>
        <dbReference type="ARBA" id="ARBA00022490"/>
    </source>
</evidence>
<keyword evidence="2" id="KW-0963">Cytoplasm</keyword>
<comment type="subcellular location">
    <subcellularLocation>
        <location evidence="1">Cytoplasm</location>
    </subcellularLocation>
</comment>
<dbReference type="InterPro" id="IPR028133">
    <property type="entry name" value="Dynamitin"/>
</dbReference>
<dbReference type="GO" id="GO:0005869">
    <property type="term" value="C:dynactin complex"/>
    <property type="evidence" value="ECO:0007669"/>
    <property type="project" value="InterPro"/>
</dbReference>